<evidence type="ECO:0000256" key="1">
    <source>
        <dbReference type="SAM" id="MobiDB-lite"/>
    </source>
</evidence>
<evidence type="ECO:0000313" key="5">
    <source>
        <dbReference type="Proteomes" id="UP001316803"/>
    </source>
</evidence>
<feature type="compositionally biased region" description="Polar residues" evidence="1">
    <location>
        <begin position="685"/>
        <end position="695"/>
    </location>
</feature>
<keyword evidence="2" id="KW-1133">Transmembrane helix</keyword>
<comment type="caution">
    <text evidence="4">The sequence shown here is derived from an EMBL/GenBank/DDBJ whole genome shotgun (WGS) entry which is preliminary data.</text>
</comment>
<feature type="compositionally biased region" description="Low complexity" evidence="1">
    <location>
        <begin position="1043"/>
        <end position="1054"/>
    </location>
</feature>
<organism evidence="4 5">
    <name type="scientific">Knufia fluminis</name>
    <dbReference type="NCBI Taxonomy" id="191047"/>
    <lineage>
        <taxon>Eukaryota</taxon>
        <taxon>Fungi</taxon>
        <taxon>Dikarya</taxon>
        <taxon>Ascomycota</taxon>
        <taxon>Pezizomycotina</taxon>
        <taxon>Eurotiomycetes</taxon>
        <taxon>Chaetothyriomycetidae</taxon>
        <taxon>Chaetothyriales</taxon>
        <taxon>Trichomeriaceae</taxon>
        <taxon>Knufia</taxon>
    </lineage>
</organism>
<dbReference type="GO" id="GO:0005200">
    <property type="term" value="F:structural constituent of cytoskeleton"/>
    <property type="evidence" value="ECO:0007669"/>
    <property type="project" value="TreeGrafter"/>
</dbReference>
<keyword evidence="2" id="KW-0812">Transmembrane</keyword>
<feature type="region of interest" description="Disordered" evidence="1">
    <location>
        <begin position="836"/>
        <end position="1164"/>
    </location>
</feature>
<feature type="region of interest" description="Disordered" evidence="1">
    <location>
        <begin position="167"/>
        <end position="244"/>
    </location>
</feature>
<dbReference type="Gene3D" id="2.60.40.10">
    <property type="entry name" value="Immunoglobulins"/>
    <property type="match status" value="1"/>
</dbReference>
<dbReference type="EMBL" id="JAKLMC020000034">
    <property type="protein sequence ID" value="KAK5949623.1"/>
    <property type="molecule type" value="Genomic_DNA"/>
</dbReference>
<feature type="compositionally biased region" description="Polar residues" evidence="1">
    <location>
        <begin position="895"/>
        <end position="905"/>
    </location>
</feature>
<feature type="compositionally biased region" description="Gly residues" evidence="1">
    <location>
        <begin position="1143"/>
        <end position="1152"/>
    </location>
</feature>
<feature type="compositionally biased region" description="Polar residues" evidence="1">
    <location>
        <begin position="862"/>
        <end position="872"/>
    </location>
</feature>
<proteinExistence type="predicted"/>
<feature type="region of interest" description="Disordered" evidence="1">
    <location>
        <begin position="290"/>
        <end position="338"/>
    </location>
</feature>
<dbReference type="InterPro" id="IPR036116">
    <property type="entry name" value="FN3_sf"/>
</dbReference>
<dbReference type="AlphaFoldDB" id="A0AAN8EA29"/>
<evidence type="ECO:0000259" key="3">
    <source>
        <dbReference type="PROSITE" id="PS50853"/>
    </source>
</evidence>
<feature type="compositionally biased region" description="Polar residues" evidence="1">
    <location>
        <begin position="984"/>
        <end position="1010"/>
    </location>
</feature>
<dbReference type="Proteomes" id="UP001316803">
    <property type="component" value="Unassembled WGS sequence"/>
</dbReference>
<feature type="region of interest" description="Disordered" evidence="1">
    <location>
        <begin position="391"/>
        <end position="431"/>
    </location>
</feature>
<keyword evidence="2" id="KW-0472">Membrane</keyword>
<dbReference type="Pfam" id="PF00041">
    <property type="entry name" value="fn3"/>
    <property type="match status" value="1"/>
</dbReference>
<dbReference type="PANTHER" id="PTHR47357:SF1">
    <property type="entry name" value="SPINDLE POLE BODY COMPONENT 110"/>
    <property type="match status" value="1"/>
</dbReference>
<dbReference type="CDD" id="cd00063">
    <property type="entry name" value="FN3"/>
    <property type="match status" value="1"/>
</dbReference>
<dbReference type="PANTHER" id="PTHR47357">
    <property type="entry name" value="COP1-INTERACTIVE PROTEIN 1"/>
    <property type="match status" value="1"/>
</dbReference>
<reference evidence="4 5" key="1">
    <citation type="submission" date="2022-12" db="EMBL/GenBank/DDBJ databases">
        <title>Genomic features and morphological characterization of a novel Knufia sp. strain isolated from spacecraft assembly facility.</title>
        <authorList>
            <person name="Teixeira M."/>
            <person name="Chander A.M."/>
            <person name="Stajich J.E."/>
            <person name="Venkateswaran K."/>
        </authorList>
    </citation>
    <scope>NUCLEOTIDE SEQUENCE [LARGE SCALE GENOMIC DNA]</scope>
    <source>
        <strain evidence="4 5">FJI-L2-BK-P2</strain>
    </source>
</reference>
<evidence type="ECO:0000313" key="4">
    <source>
        <dbReference type="EMBL" id="KAK5949623.1"/>
    </source>
</evidence>
<feature type="domain" description="Fibronectin type-III" evidence="3">
    <location>
        <begin position="81"/>
        <end position="168"/>
    </location>
</feature>
<feature type="compositionally biased region" description="Basic and acidic residues" evidence="1">
    <location>
        <begin position="391"/>
        <end position="413"/>
    </location>
</feature>
<feature type="compositionally biased region" description="Polar residues" evidence="1">
    <location>
        <begin position="1018"/>
        <end position="1040"/>
    </location>
</feature>
<feature type="compositionally biased region" description="Acidic residues" evidence="1">
    <location>
        <begin position="585"/>
        <end position="599"/>
    </location>
</feature>
<feature type="compositionally biased region" description="Low complexity" evidence="1">
    <location>
        <begin position="1120"/>
        <end position="1132"/>
    </location>
</feature>
<dbReference type="SUPFAM" id="SSF49265">
    <property type="entry name" value="Fibronectin type III"/>
    <property type="match status" value="1"/>
</dbReference>
<feature type="compositionally biased region" description="Basic and acidic residues" evidence="1">
    <location>
        <begin position="924"/>
        <end position="947"/>
    </location>
</feature>
<sequence>MPAIPLEWMDSAARQLDGLDPWTWAVHAHHLVAPRVNVNGRIALIVLVVVLWAFLWLLYRAYTVLHTPNDILVEKLGLDIPPEPTLTLEEIADRHVQISWKPEDSTTSIHEYHVELNGRTIGTTKKHETAAVISNLSPGTLYELRIFSISPGRFQTPSRALNIRTCKTSSTVPQDGSNDGTPVVKPLAPRLPSAPAVAPAPITRGDSTANPAPPRRGTSARKTPPAGQPEQTPESKDAEDDGGEDLAELSQQFSEINAEIDRIEADVQDEVQEFETAKKEKEAQRATFLQEVKERDEASNELKKQVHRAEAASRALLTEKTKKEKQLKDKENKRQKKINEMVQWGESVQTMAEEIDAIHKQKEALKRRMEAQVREVKEKIAEEQREIQQLEEENKEKASQLKELQEERKRNSVDEDTEESREADRRDQERDAQFRQDLASLSHRYNVVWQDLQRQHQDHVLARQRAAMMDTQRKTTAVSFAPIAPIDMDAVRGMNRPGRRMRHTSSHGSNVSSPRIAESQPFNSINQAVTHSSPMAARNNLFNSVNGMTLPMTIPQGVDDEDEDDVSVAAPMSPRGEALLPTDLLGDDSEDEMVPDEDEMPTRPTQPDYQTDPFPTFQPSSLRGGEQEEGDSPSPQSASSPRSFASPHEEFFPEQREGDGRSIRSFHPPIPEDAPAEPPTHKRLTSMSNLFSFNRQRGKTASGDQPPALGSLKHESQSFPRKSEDFDPSMQPRRRLSYGGNWAFPGGNFLGKQDDGEAYPPKPSFTRRAFPSLLPGLGKSASRNYDPFAPRTNSLDPGGRGGSSSPRPGSTYSFDVLPRPSAEDTFRVNWAFDRHGARNSPLAPDWASSISRSHSRRPSLGFGSQTNLSLQPDSDGEYIEPRRDTRPLQAPIGTRPTSSQQQQRPATPKLNPNAPTFTMFGFGKNREKVEKKDKDKDKDKSKLKEDGNGPSTNSPPEPRKSKDTYQSSIALTTSTMESRESLERTTSGISGSFGPSASLESTPASMSKPTFMSKITRKASSNKFDAWKTKSTSIFSSRTPRSGAGEATTPTGTGDITEDDTATSVVGSTEHLGRSVESNTSTPSGEDKKGARTSLGSWNFMRKKQKTPNARGGNGDLTASEISESSELVSESGTTTDHEDVEGVGGNGGGGSRPVTGASATAAA</sequence>
<dbReference type="PROSITE" id="PS50853">
    <property type="entry name" value="FN3"/>
    <property type="match status" value="1"/>
</dbReference>
<feature type="compositionally biased region" description="Pro residues" evidence="1">
    <location>
        <begin position="668"/>
        <end position="678"/>
    </location>
</feature>
<feature type="compositionally biased region" description="Polar residues" evidence="1">
    <location>
        <begin position="964"/>
        <end position="976"/>
    </location>
</feature>
<gene>
    <name evidence="4" type="ORF">OHC33_009430</name>
</gene>
<protein>
    <recommendedName>
        <fullName evidence="3">Fibronectin type-III domain-containing protein</fullName>
    </recommendedName>
</protein>
<keyword evidence="5" id="KW-1185">Reference proteome</keyword>
<evidence type="ECO:0000256" key="2">
    <source>
        <dbReference type="SAM" id="Phobius"/>
    </source>
</evidence>
<feature type="compositionally biased region" description="Basic and acidic residues" evidence="1">
    <location>
        <begin position="420"/>
        <end position="431"/>
    </location>
</feature>
<feature type="region of interest" description="Disordered" evidence="1">
    <location>
        <begin position="498"/>
        <end position="519"/>
    </location>
</feature>
<feature type="transmembrane region" description="Helical" evidence="2">
    <location>
        <begin position="42"/>
        <end position="59"/>
    </location>
</feature>
<feature type="compositionally biased region" description="Basic and acidic residues" evidence="1">
    <location>
        <begin position="712"/>
        <end position="725"/>
    </location>
</feature>
<feature type="compositionally biased region" description="Basic and acidic residues" evidence="1">
    <location>
        <begin position="647"/>
        <end position="662"/>
    </location>
</feature>
<dbReference type="InterPro" id="IPR013783">
    <property type="entry name" value="Ig-like_fold"/>
</dbReference>
<feature type="compositionally biased region" description="Polar residues" evidence="1">
    <location>
        <begin position="167"/>
        <end position="180"/>
    </location>
</feature>
<dbReference type="GO" id="GO:0005856">
    <property type="term" value="C:cytoskeleton"/>
    <property type="evidence" value="ECO:0007669"/>
    <property type="project" value="TreeGrafter"/>
</dbReference>
<feature type="compositionally biased region" description="Low complexity" evidence="1">
    <location>
        <begin position="632"/>
        <end position="646"/>
    </location>
</feature>
<dbReference type="InterPro" id="IPR003961">
    <property type="entry name" value="FN3_dom"/>
</dbReference>
<dbReference type="SMART" id="SM00060">
    <property type="entry name" value="FN3"/>
    <property type="match status" value="1"/>
</dbReference>
<feature type="region of interest" description="Disordered" evidence="1">
    <location>
        <begin position="552"/>
        <end position="818"/>
    </location>
</feature>
<accession>A0AAN8EA29</accession>
<feature type="compositionally biased region" description="Basic and acidic residues" evidence="1">
    <location>
        <begin position="291"/>
        <end position="332"/>
    </location>
</feature>
<name>A0AAN8EA29_9EURO</name>